<keyword evidence="1" id="KW-0472">Membrane</keyword>
<sequence>MSTTHRLAAPLAARLVGSVLVVAAILVLVSTVLVALFQWEPAFVLVAGLLAVAAVAATTVAVRRRPLLRLDDAGYRVSWVRGTGVKAAAWTDVADAVTAAPSGIHCVVLRLKDGRTTSIPVAAVATDRDALVAELRERLRRGEGLRPLDG</sequence>
<comment type="caution">
    <text evidence="2">The sequence shown here is derived from an EMBL/GenBank/DDBJ whole genome shotgun (WGS) entry which is preliminary data.</text>
</comment>
<proteinExistence type="predicted"/>
<evidence type="ECO:0000256" key="1">
    <source>
        <dbReference type="SAM" id="Phobius"/>
    </source>
</evidence>
<keyword evidence="3" id="KW-1185">Reference proteome</keyword>
<reference evidence="3" key="1">
    <citation type="journal article" date="2019" name="Int. J. Syst. Evol. Microbiol.">
        <title>The Global Catalogue of Microorganisms (GCM) 10K type strain sequencing project: providing services to taxonomists for standard genome sequencing and annotation.</title>
        <authorList>
            <consortium name="The Broad Institute Genomics Platform"/>
            <consortium name="The Broad Institute Genome Sequencing Center for Infectious Disease"/>
            <person name="Wu L."/>
            <person name="Ma J."/>
        </authorList>
    </citation>
    <scope>NUCLEOTIDE SEQUENCE [LARGE SCALE GENOMIC DNA]</scope>
    <source>
        <strain evidence="3">CGMCC 1.12477</strain>
    </source>
</reference>
<keyword evidence="1" id="KW-1133">Transmembrane helix</keyword>
<dbReference type="Proteomes" id="UP001597351">
    <property type="component" value="Unassembled WGS sequence"/>
</dbReference>
<name>A0ABW4TKI9_9ACTN</name>
<evidence type="ECO:0008006" key="4">
    <source>
        <dbReference type="Google" id="ProtNLM"/>
    </source>
</evidence>
<protein>
    <recommendedName>
        <fullName evidence="4">PH domain-containing protein</fullName>
    </recommendedName>
</protein>
<organism evidence="2 3">
    <name type="scientific">Nocardioides aestuarii</name>
    <dbReference type="NCBI Taxonomy" id="252231"/>
    <lineage>
        <taxon>Bacteria</taxon>
        <taxon>Bacillati</taxon>
        <taxon>Actinomycetota</taxon>
        <taxon>Actinomycetes</taxon>
        <taxon>Propionibacteriales</taxon>
        <taxon>Nocardioidaceae</taxon>
        <taxon>Nocardioides</taxon>
    </lineage>
</organism>
<accession>A0ABW4TKI9</accession>
<feature type="transmembrane region" description="Helical" evidence="1">
    <location>
        <begin position="12"/>
        <end position="36"/>
    </location>
</feature>
<evidence type="ECO:0000313" key="2">
    <source>
        <dbReference type="EMBL" id="MFD1947177.1"/>
    </source>
</evidence>
<evidence type="ECO:0000313" key="3">
    <source>
        <dbReference type="Proteomes" id="UP001597351"/>
    </source>
</evidence>
<keyword evidence="1" id="KW-0812">Transmembrane</keyword>
<dbReference type="RefSeq" id="WP_343918023.1">
    <property type="nucleotide sequence ID" value="NZ_BAAAJT010000002.1"/>
</dbReference>
<feature type="transmembrane region" description="Helical" evidence="1">
    <location>
        <begin position="42"/>
        <end position="62"/>
    </location>
</feature>
<gene>
    <name evidence="2" type="ORF">ACFSDE_10265</name>
</gene>
<dbReference type="EMBL" id="JBHUGD010000003">
    <property type="protein sequence ID" value="MFD1947177.1"/>
    <property type="molecule type" value="Genomic_DNA"/>
</dbReference>